<proteinExistence type="inferred from homology"/>
<keyword evidence="5 6" id="KW-0687">Ribonucleoprotein</keyword>
<evidence type="ECO:0000256" key="6">
    <source>
        <dbReference type="PROSITE-ProRule" id="PRU00268"/>
    </source>
</evidence>
<dbReference type="Gene3D" id="3.30.160.20">
    <property type="match status" value="1"/>
</dbReference>
<evidence type="ECO:0000256" key="1">
    <source>
        <dbReference type="ARBA" id="ARBA00008945"/>
    </source>
</evidence>
<dbReference type="Pfam" id="PF03719">
    <property type="entry name" value="Ribosomal_S5_C"/>
    <property type="match status" value="1"/>
</dbReference>
<dbReference type="PANTHER" id="PTHR48432">
    <property type="entry name" value="S5 DRBM DOMAIN-CONTAINING PROTEIN"/>
    <property type="match status" value="1"/>
</dbReference>
<keyword evidence="3" id="KW-0694">RNA-binding</keyword>
<dbReference type="GO" id="GO:0019843">
    <property type="term" value="F:rRNA binding"/>
    <property type="evidence" value="ECO:0007669"/>
    <property type="project" value="UniProtKB-KW"/>
</dbReference>
<organism evidence="9 10">
    <name type="scientific">Stephania yunnanensis</name>
    <dbReference type="NCBI Taxonomy" id="152371"/>
    <lineage>
        <taxon>Eukaryota</taxon>
        <taxon>Viridiplantae</taxon>
        <taxon>Streptophyta</taxon>
        <taxon>Embryophyta</taxon>
        <taxon>Tracheophyta</taxon>
        <taxon>Spermatophyta</taxon>
        <taxon>Magnoliopsida</taxon>
        <taxon>Ranunculales</taxon>
        <taxon>Menispermaceae</taxon>
        <taxon>Menispermoideae</taxon>
        <taxon>Cissampelideae</taxon>
        <taxon>Stephania</taxon>
    </lineage>
</organism>
<dbReference type="EMBL" id="JBBNAF010000005">
    <property type="protein sequence ID" value="KAK9142405.1"/>
    <property type="molecule type" value="Genomic_DNA"/>
</dbReference>
<keyword evidence="10" id="KW-1185">Reference proteome</keyword>
<evidence type="ECO:0000313" key="9">
    <source>
        <dbReference type="EMBL" id="KAK9142405.1"/>
    </source>
</evidence>
<dbReference type="SUPFAM" id="SSF54211">
    <property type="entry name" value="Ribosomal protein S5 domain 2-like"/>
    <property type="match status" value="1"/>
</dbReference>
<dbReference type="Proteomes" id="UP001420932">
    <property type="component" value="Unassembled WGS sequence"/>
</dbReference>
<dbReference type="InterPro" id="IPR000851">
    <property type="entry name" value="Ribosomal_uS5"/>
</dbReference>
<dbReference type="AlphaFoldDB" id="A0AAP0PIF7"/>
<protein>
    <recommendedName>
        <fullName evidence="8">S5 DRBM domain-containing protein</fullName>
    </recommendedName>
</protein>
<evidence type="ECO:0000256" key="5">
    <source>
        <dbReference type="ARBA" id="ARBA00023274"/>
    </source>
</evidence>
<dbReference type="GO" id="GO:0005840">
    <property type="term" value="C:ribosome"/>
    <property type="evidence" value="ECO:0007669"/>
    <property type="project" value="UniProtKB-KW"/>
</dbReference>
<dbReference type="Gene3D" id="3.30.230.10">
    <property type="match status" value="1"/>
</dbReference>
<dbReference type="GO" id="GO:1990904">
    <property type="term" value="C:ribonucleoprotein complex"/>
    <property type="evidence" value="ECO:0007669"/>
    <property type="project" value="UniProtKB-UniRule"/>
</dbReference>
<evidence type="ECO:0000256" key="7">
    <source>
        <dbReference type="RuleBase" id="RU003823"/>
    </source>
</evidence>
<comment type="caution">
    <text evidence="9">The sequence shown here is derived from an EMBL/GenBank/DDBJ whole genome shotgun (WGS) entry which is preliminary data.</text>
</comment>
<dbReference type="InterPro" id="IPR005324">
    <property type="entry name" value="Ribosomal_uS5_C"/>
</dbReference>
<comment type="similarity">
    <text evidence="1 7">Belongs to the universal ribosomal protein uS5 family.</text>
</comment>
<dbReference type="InterPro" id="IPR020568">
    <property type="entry name" value="Ribosomal_Su5_D2-typ_SF"/>
</dbReference>
<evidence type="ECO:0000256" key="3">
    <source>
        <dbReference type="ARBA" id="ARBA00022884"/>
    </source>
</evidence>
<dbReference type="GO" id="GO:0003735">
    <property type="term" value="F:structural constituent of ribosome"/>
    <property type="evidence" value="ECO:0007669"/>
    <property type="project" value="UniProtKB-UniRule"/>
</dbReference>
<accession>A0AAP0PIF7</accession>
<reference evidence="9 10" key="1">
    <citation type="submission" date="2024-01" db="EMBL/GenBank/DDBJ databases">
        <title>Genome assemblies of Stephania.</title>
        <authorList>
            <person name="Yang L."/>
        </authorList>
    </citation>
    <scope>NUCLEOTIDE SEQUENCE [LARGE SCALE GENOMIC DNA]</scope>
    <source>
        <strain evidence="9">YNDBR</strain>
        <tissue evidence="9">Leaf</tissue>
    </source>
</reference>
<dbReference type="InterPro" id="IPR014721">
    <property type="entry name" value="Ribsml_uS5_D2-typ_fold_subgr"/>
</dbReference>
<feature type="domain" description="S5 DRBM" evidence="8">
    <location>
        <begin position="7"/>
        <end position="49"/>
    </location>
</feature>
<keyword evidence="2" id="KW-0699">rRNA-binding</keyword>
<dbReference type="GO" id="GO:0005737">
    <property type="term" value="C:cytoplasm"/>
    <property type="evidence" value="ECO:0007669"/>
    <property type="project" value="UniProtKB-ARBA"/>
</dbReference>
<gene>
    <name evidence="9" type="ORF">Syun_011805</name>
</gene>
<evidence type="ECO:0000259" key="8">
    <source>
        <dbReference type="PROSITE" id="PS50881"/>
    </source>
</evidence>
<dbReference type="SUPFAM" id="SSF54768">
    <property type="entry name" value="dsRNA-binding domain-like"/>
    <property type="match status" value="1"/>
</dbReference>
<dbReference type="InterPro" id="IPR013810">
    <property type="entry name" value="Ribosomal_uS5_N"/>
</dbReference>
<dbReference type="GO" id="GO:0003729">
    <property type="term" value="F:mRNA binding"/>
    <property type="evidence" value="ECO:0007669"/>
    <property type="project" value="UniProtKB-ARBA"/>
</dbReference>
<dbReference type="Pfam" id="PF00333">
    <property type="entry name" value="Ribosomal_S5"/>
    <property type="match status" value="1"/>
</dbReference>
<name>A0AAP0PIF7_9MAGN</name>
<dbReference type="GO" id="GO:0006412">
    <property type="term" value="P:translation"/>
    <property type="evidence" value="ECO:0007669"/>
    <property type="project" value="InterPro"/>
</dbReference>
<evidence type="ECO:0000256" key="4">
    <source>
        <dbReference type="ARBA" id="ARBA00022980"/>
    </source>
</evidence>
<sequence>MCFLGWTYTAIMACGNYHGVVGYAKGKGPAVPIALQKAYEKCFQNLHYVERYEEHTIAHAVQTQYEKTKIYLWPAPTQTGMKAGKTVQTILNLVGLKNVKSKFDFALLASLTSTSVAQFEDSFTVHAQASDGAPEGSSIVGDLLDCLNE</sequence>
<keyword evidence="4 6" id="KW-0689">Ribosomal protein</keyword>
<dbReference type="PANTHER" id="PTHR48432:SF1">
    <property type="entry name" value="S5 DRBM DOMAIN-CONTAINING PROTEIN"/>
    <property type="match status" value="1"/>
</dbReference>
<evidence type="ECO:0000313" key="10">
    <source>
        <dbReference type="Proteomes" id="UP001420932"/>
    </source>
</evidence>
<dbReference type="FunFam" id="3.30.230.10:FF:000002">
    <property type="entry name" value="30S ribosomal protein S5"/>
    <property type="match status" value="1"/>
</dbReference>
<dbReference type="PROSITE" id="PS50881">
    <property type="entry name" value="S5_DSRBD"/>
    <property type="match status" value="1"/>
</dbReference>
<evidence type="ECO:0000256" key="2">
    <source>
        <dbReference type="ARBA" id="ARBA00022730"/>
    </source>
</evidence>